<evidence type="ECO:0000313" key="7">
    <source>
        <dbReference type="EMBL" id="TNV73355.1"/>
    </source>
</evidence>
<dbReference type="Gene3D" id="3.30.920.20">
    <property type="entry name" value="Gas2-like domain"/>
    <property type="match status" value="1"/>
</dbReference>
<dbReference type="InterPro" id="IPR003108">
    <property type="entry name" value="GAR_dom"/>
</dbReference>
<dbReference type="PROSITE" id="PS51460">
    <property type="entry name" value="GAR"/>
    <property type="match status" value="1"/>
</dbReference>
<keyword evidence="3" id="KW-0206">Cytoskeleton</keyword>
<comment type="caution">
    <text evidence="7">The sequence shown here is derived from an EMBL/GenBank/DDBJ whole genome shotgun (WGS) entry which is preliminary data.</text>
</comment>
<evidence type="ECO:0000256" key="1">
    <source>
        <dbReference type="ARBA" id="ARBA00004245"/>
    </source>
</evidence>
<proteinExistence type="predicted"/>
<dbReference type="SUPFAM" id="SSF143575">
    <property type="entry name" value="GAS2 domain-like"/>
    <property type="match status" value="1"/>
</dbReference>
<dbReference type="Pfam" id="PF02187">
    <property type="entry name" value="GAS2"/>
    <property type="match status" value="1"/>
</dbReference>
<dbReference type="EMBL" id="RRYP01019136">
    <property type="protein sequence ID" value="TNV73355.1"/>
    <property type="molecule type" value="Genomic_DNA"/>
</dbReference>
<accession>A0A8J8SWL5</accession>
<feature type="coiled-coil region" evidence="4">
    <location>
        <begin position="45"/>
        <end position="86"/>
    </location>
</feature>
<evidence type="ECO:0000256" key="2">
    <source>
        <dbReference type="ARBA" id="ARBA00022490"/>
    </source>
</evidence>
<dbReference type="AlphaFoldDB" id="A0A8J8SWL5"/>
<dbReference type="Proteomes" id="UP000785679">
    <property type="component" value="Unassembled WGS sequence"/>
</dbReference>
<feature type="compositionally biased region" description="Polar residues" evidence="5">
    <location>
        <begin position="362"/>
        <end position="372"/>
    </location>
</feature>
<sequence length="389" mass="43627">MKKHLISDLSKIKDRVKTQQELEASSMNGTLLDEFGNPVNLIKDLTSVQEELQGILSQVQELQAKNDDIRRTRDEADAEFAAFEAKRDSGEMGFQESVFHMLKVNGETKKKIIGLIKQLKDVSKKIKETKSTYQAIRNRIQKQQLPRRLYKAVAGDKVDELFAEYINRIGCPVPVKRLADAQYMFGTKKISAKIINGRLVIRVGGGYMGIEEFMMYYGQQELQKMQKDNLDLDSLDNDDDVRSKMSSQTPRIDLNKLQKKIKDQHEEQLVTEARRQVVMGLKSSEAATQDVIEEVKQHNVIGIGEVRKALKGQFAIQTYHEGQTGAANMGKYPQGNAVEFGELPEEFRRLENAVGGAGRASEISSGKTTGRKSPNGGGVKRKKSGGNFK</sequence>
<dbReference type="GO" id="GO:0005856">
    <property type="term" value="C:cytoskeleton"/>
    <property type="evidence" value="ECO:0007669"/>
    <property type="project" value="UniProtKB-SubCell"/>
</dbReference>
<dbReference type="OrthoDB" id="298720at2759"/>
<evidence type="ECO:0000256" key="5">
    <source>
        <dbReference type="SAM" id="MobiDB-lite"/>
    </source>
</evidence>
<evidence type="ECO:0000256" key="4">
    <source>
        <dbReference type="SAM" id="Coils"/>
    </source>
</evidence>
<comment type="subcellular location">
    <subcellularLocation>
        <location evidence="1">Cytoplasm</location>
        <location evidence="1">Cytoskeleton</location>
    </subcellularLocation>
</comment>
<dbReference type="GO" id="GO:0008017">
    <property type="term" value="F:microtubule binding"/>
    <property type="evidence" value="ECO:0007669"/>
    <property type="project" value="InterPro"/>
</dbReference>
<dbReference type="InterPro" id="IPR036534">
    <property type="entry name" value="GAR_dom_sf"/>
</dbReference>
<keyword evidence="8" id="KW-1185">Reference proteome</keyword>
<evidence type="ECO:0000313" key="8">
    <source>
        <dbReference type="Proteomes" id="UP000785679"/>
    </source>
</evidence>
<name>A0A8J8SWL5_HALGN</name>
<evidence type="ECO:0000259" key="6">
    <source>
        <dbReference type="PROSITE" id="PS51460"/>
    </source>
</evidence>
<keyword evidence="4" id="KW-0175">Coiled coil</keyword>
<evidence type="ECO:0000256" key="3">
    <source>
        <dbReference type="ARBA" id="ARBA00023212"/>
    </source>
</evidence>
<feature type="region of interest" description="Disordered" evidence="5">
    <location>
        <begin position="351"/>
        <end position="389"/>
    </location>
</feature>
<gene>
    <name evidence="7" type="ORF">FGO68_gene11072</name>
</gene>
<organism evidence="7 8">
    <name type="scientific">Halteria grandinella</name>
    <dbReference type="NCBI Taxonomy" id="5974"/>
    <lineage>
        <taxon>Eukaryota</taxon>
        <taxon>Sar</taxon>
        <taxon>Alveolata</taxon>
        <taxon>Ciliophora</taxon>
        <taxon>Intramacronucleata</taxon>
        <taxon>Spirotrichea</taxon>
        <taxon>Stichotrichia</taxon>
        <taxon>Sporadotrichida</taxon>
        <taxon>Halteriidae</taxon>
        <taxon>Halteria</taxon>
    </lineage>
</organism>
<reference evidence="7" key="1">
    <citation type="submission" date="2019-06" db="EMBL/GenBank/DDBJ databases">
        <authorList>
            <person name="Zheng W."/>
        </authorList>
    </citation>
    <scope>NUCLEOTIDE SEQUENCE</scope>
    <source>
        <strain evidence="7">QDHG01</strain>
    </source>
</reference>
<feature type="compositionally biased region" description="Basic residues" evidence="5">
    <location>
        <begin position="379"/>
        <end position="389"/>
    </location>
</feature>
<keyword evidence="2" id="KW-0963">Cytoplasm</keyword>
<protein>
    <recommendedName>
        <fullName evidence="6">GAR domain-containing protein</fullName>
    </recommendedName>
</protein>
<feature type="domain" description="GAR" evidence="6">
    <location>
        <begin position="149"/>
        <end position="221"/>
    </location>
</feature>